<dbReference type="Proteomes" id="UP000316609">
    <property type="component" value="Unassembled WGS sequence"/>
</dbReference>
<name>A0A538TFP5_UNCEI</name>
<gene>
    <name evidence="4" type="ORF">E6K78_11740</name>
</gene>
<comment type="similarity">
    <text evidence="1">Belongs to the ATP-dependent AMP-binding enzyme family.</text>
</comment>
<dbReference type="PANTHER" id="PTHR43201">
    <property type="entry name" value="ACYL-COA SYNTHETASE"/>
    <property type="match status" value="1"/>
</dbReference>
<comment type="caution">
    <text evidence="4">The sequence shown here is derived from an EMBL/GenBank/DDBJ whole genome shotgun (WGS) entry which is preliminary data.</text>
</comment>
<dbReference type="Gene3D" id="3.30.300.30">
    <property type="match status" value="1"/>
</dbReference>
<dbReference type="PANTHER" id="PTHR43201:SF5">
    <property type="entry name" value="MEDIUM-CHAIN ACYL-COA LIGASE ACSF2, MITOCHONDRIAL"/>
    <property type="match status" value="1"/>
</dbReference>
<evidence type="ECO:0000256" key="2">
    <source>
        <dbReference type="ARBA" id="ARBA00022598"/>
    </source>
</evidence>
<keyword evidence="2 4" id="KW-0436">Ligase</keyword>
<evidence type="ECO:0000313" key="5">
    <source>
        <dbReference type="Proteomes" id="UP000316609"/>
    </source>
</evidence>
<feature type="domain" description="AMP-dependent synthetase/ligase" evidence="3">
    <location>
        <begin position="5"/>
        <end position="198"/>
    </location>
</feature>
<dbReference type="EMBL" id="VBOY01000135">
    <property type="protein sequence ID" value="TMQ62441.1"/>
    <property type="molecule type" value="Genomic_DNA"/>
</dbReference>
<dbReference type="Pfam" id="PF00501">
    <property type="entry name" value="AMP-binding"/>
    <property type="match status" value="1"/>
</dbReference>
<dbReference type="Gene3D" id="3.40.50.12780">
    <property type="entry name" value="N-terminal domain of ligase-like"/>
    <property type="match status" value="1"/>
</dbReference>
<dbReference type="GO" id="GO:0031956">
    <property type="term" value="F:medium-chain fatty acid-CoA ligase activity"/>
    <property type="evidence" value="ECO:0007669"/>
    <property type="project" value="TreeGrafter"/>
</dbReference>
<reference evidence="4 5" key="1">
    <citation type="journal article" date="2019" name="Nat. Microbiol.">
        <title>Mediterranean grassland soil C-N compound turnover is dependent on rainfall and depth, and is mediated by genomically divergent microorganisms.</title>
        <authorList>
            <person name="Diamond S."/>
            <person name="Andeer P.F."/>
            <person name="Li Z."/>
            <person name="Crits-Christoph A."/>
            <person name="Burstein D."/>
            <person name="Anantharaman K."/>
            <person name="Lane K.R."/>
            <person name="Thomas B.C."/>
            <person name="Pan C."/>
            <person name="Northen T.R."/>
            <person name="Banfield J.F."/>
        </authorList>
    </citation>
    <scope>NUCLEOTIDE SEQUENCE [LARGE SCALE GENOMIC DNA]</scope>
    <source>
        <strain evidence="4">WS_8</strain>
    </source>
</reference>
<feature type="non-terminal residue" evidence="4">
    <location>
        <position position="1"/>
    </location>
</feature>
<dbReference type="SUPFAM" id="SSF56801">
    <property type="entry name" value="Acetyl-CoA synthetase-like"/>
    <property type="match status" value="1"/>
</dbReference>
<accession>A0A538TFP5</accession>
<dbReference type="GO" id="GO:0006631">
    <property type="term" value="P:fatty acid metabolic process"/>
    <property type="evidence" value="ECO:0007669"/>
    <property type="project" value="TreeGrafter"/>
</dbReference>
<sequence length="362" mass="38931">EAVAQTFAFGPNDRLLSVLPLHHAFECTAGFLCPLRVGASVAYARGLKSTELREDLRTSGATVMLGVPLLYEKLVAAVGRGIDAEPSMRRTTGLRIGRAALRPLRARAGLDGIRFLVSGAAALPASVFWGLVDLGWPVLEGYGLTECAPIVSAGRPGRSRPGSVGWPLPGIELRIVEPDVQGNGEIAVRGPNVMLGYHHDPAATAAVLRDGWFHTGDLGRLARDGALRITGRLKNMIATAAGKKIYPEEIEERLAGCPFVLELAVVGGRDPRGEREEVHAHVFPDVRALATLAAARGQPLDDAFVEETLRHEIEVRCRSLAPYKRVKRLLVRHEPFSKTTTGKIRRYELAHEPAAAAGPAVA</sequence>
<dbReference type="InterPro" id="IPR045851">
    <property type="entry name" value="AMP-bd_C_sf"/>
</dbReference>
<proteinExistence type="inferred from homology"/>
<evidence type="ECO:0000256" key="1">
    <source>
        <dbReference type="ARBA" id="ARBA00006432"/>
    </source>
</evidence>
<protein>
    <submittedName>
        <fullName evidence="4">Long-chain fatty acid--CoA ligase</fullName>
    </submittedName>
</protein>
<dbReference type="InterPro" id="IPR042099">
    <property type="entry name" value="ANL_N_sf"/>
</dbReference>
<evidence type="ECO:0000259" key="3">
    <source>
        <dbReference type="Pfam" id="PF00501"/>
    </source>
</evidence>
<organism evidence="4 5">
    <name type="scientific">Eiseniibacteriota bacterium</name>
    <dbReference type="NCBI Taxonomy" id="2212470"/>
    <lineage>
        <taxon>Bacteria</taxon>
        <taxon>Candidatus Eiseniibacteriota</taxon>
    </lineage>
</organism>
<evidence type="ECO:0000313" key="4">
    <source>
        <dbReference type="EMBL" id="TMQ62441.1"/>
    </source>
</evidence>
<dbReference type="AlphaFoldDB" id="A0A538TFP5"/>
<dbReference type="InterPro" id="IPR000873">
    <property type="entry name" value="AMP-dep_synth/lig_dom"/>
</dbReference>